<gene>
    <name evidence="1" type="ORF">P7K49_018497</name>
</gene>
<accession>A0ABQ9V5X6</accession>
<evidence type="ECO:0000313" key="1">
    <source>
        <dbReference type="EMBL" id="KAK2104641.1"/>
    </source>
</evidence>
<evidence type="ECO:0000313" key="2">
    <source>
        <dbReference type="Proteomes" id="UP001266305"/>
    </source>
</evidence>
<dbReference type="Proteomes" id="UP001266305">
    <property type="component" value="Unassembled WGS sequence"/>
</dbReference>
<dbReference type="EMBL" id="JASSZA010000008">
    <property type="protein sequence ID" value="KAK2104641.1"/>
    <property type="molecule type" value="Genomic_DNA"/>
</dbReference>
<reference evidence="1 2" key="1">
    <citation type="submission" date="2023-05" db="EMBL/GenBank/DDBJ databases">
        <title>B98-5 Cell Line De Novo Hybrid Assembly: An Optical Mapping Approach.</title>
        <authorList>
            <person name="Kananen K."/>
            <person name="Auerbach J.A."/>
            <person name="Kautto E."/>
            <person name="Blachly J.S."/>
        </authorList>
    </citation>
    <scope>NUCLEOTIDE SEQUENCE [LARGE SCALE GENOMIC DNA]</scope>
    <source>
        <strain evidence="1">B95-8</strain>
        <tissue evidence="1">Cell line</tissue>
    </source>
</reference>
<sequence>MQCQETPQKTQPLGCRTQPLSFYKDFLISSLKEVGIGLECAQLLGMVPVPAFRPIQPGGRRGKLSFREESWPKRLTKYGNRA</sequence>
<feature type="non-terminal residue" evidence="1">
    <location>
        <position position="82"/>
    </location>
</feature>
<protein>
    <submittedName>
        <fullName evidence="1">Uncharacterized protein</fullName>
    </submittedName>
</protein>
<proteinExistence type="predicted"/>
<organism evidence="1 2">
    <name type="scientific">Saguinus oedipus</name>
    <name type="common">Cotton-top tamarin</name>
    <name type="synonym">Oedipomidas oedipus</name>
    <dbReference type="NCBI Taxonomy" id="9490"/>
    <lineage>
        <taxon>Eukaryota</taxon>
        <taxon>Metazoa</taxon>
        <taxon>Chordata</taxon>
        <taxon>Craniata</taxon>
        <taxon>Vertebrata</taxon>
        <taxon>Euteleostomi</taxon>
        <taxon>Mammalia</taxon>
        <taxon>Eutheria</taxon>
        <taxon>Euarchontoglires</taxon>
        <taxon>Primates</taxon>
        <taxon>Haplorrhini</taxon>
        <taxon>Platyrrhini</taxon>
        <taxon>Cebidae</taxon>
        <taxon>Callitrichinae</taxon>
        <taxon>Saguinus</taxon>
    </lineage>
</organism>
<keyword evidence="2" id="KW-1185">Reference proteome</keyword>
<comment type="caution">
    <text evidence="1">The sequence shown here is derived from an EMBL/GenBank/DDBJ whole genome shotgun (WGS) entry which is preliminary data.</text>
</comment>
<name>A0ABQ9V5X6_SAGOE</name>